<dbReference type="Gene3D" id="2.60.120.260">
    <property type="entry name" value="Galactose-binding domain-like"/>
    <property type="match status" value="2"/>
</dbReference>
<evidence type="ECO:0000256" key="7">
    <source>
        <dbReference type="ARBA" id="ARBA00022734"/>
    </source>
</evidence>
<dbReference type="SMART" id="SM00607">
    <property type="entry name" value="FTP"/>
    <property type="match status" value="2"/>
</dbReference>
<comment type="subunit">
    <text evidence="4">Homotrimer.</text>
</comment>
<comment type="function">
    <text evidence="1">Acts as a defensive agent. Recognizes blood group fucosylated oligosaccharides including A, B, H and Lewis B-type antigens. Does not recognize Lewis A antigen and has low affinity for monovalent haptens.</text>
</comment>
<evidence type="ECO:0000256" key="1">
    <source>
        <dbReference type="ARBA" id="ARBA00002219"/>
    </source>
</evidence>
<name>A0A673W0M5_SALTR</name>
<protein>
    <recommendedName>
        <fullName evidence="11">Fucolectin tachylectin-4 pentraxin-1 domain-containing protein</fullName>
    </recommendedName>
</protein>
<sequence length="337" mass="36814">CCFTGIFLLFLRVTMQIDNVALRGVAAQSSLFNRQYSPRNVIDGNRNSNYNSGGSCSSTEFNTNPWWRVDLLDVYRVTAVTITNRGDCCPERLDGAEIRIGNSLENNGINNPRCAVIPKIPAGQTNTFQCNEMEGRYVVVVIPGQNKILTLCEVEVYGNPAVNVALKGVASQSSLNGYGQAQNAIDGNRESNYPLGSCTHTTQETNPWWRVDLLDVTRVTAVSITNRGDSSPERLDGAEIRIGNSLENNGINNPSCAVIPKIPAGETYTFQCNEMDSQYVVVVIPGQNKILTLCEVEVFATVKPPGTSSPVHVCILSVKVCRIITLTTRISFLSDII</sequence>
<dbReference type="GO" id="GO:0010185">
    <property type="term" value="P:regulation of cellular defense response"/>
    <property type="evidence" value="ECO:0007669"/>
    <property type="project" value="UniProtKB-ARBA"/>
</dbReference>
<reference evidence="12" key="2">
    <citation type="submission" date="2025-09" db="UniProtKB">
        <authorList>
            <consortium name="Ensembl"/>
        </authorList>
    </citation>
    <scope>IDENTIFICATION</scope>
</reference>
<dbReference type="PANTHER" id="PTHR45713:SF8">
    <property type="entry name" value="SI:CH211-215K15.4"/>
    <property type="match status" value="1"/>
</dbReference>
<keyword evidence="6" id="KW-0479">Metal-binding</keyword>
<evidence type="ECO:0000313" key="12">
    <source>
        <dbReference type="Ensembl" id="ENSSTUP00000001786.1"/>
    </source>
</evidence>
<dbReference type="InterPro" id="IPR006585">
    <property type="entry name" value="FTP1"/>
</dbReference>
<evidence type="ECO:0000256" key="3">
    <source>
        <dbReference type="ARBA" id="ARBA00010147"/>
    </source>
</evidence>
<dbReference type="GO" id="GO:0005576">
    <property type="term" value="C:extracellular region"/>
    <property type="evidence" value="ECO:0007669"/>
    <property type="project" value="UniProtKB-SubCell"/>
</dbReference>
<dbReference type="GO" id="GO:0042806">
    <property type="term" value="F:fucose binding"/>
    <property type="evidence" value="ECO:0007669"/>
    <property type="project" value="UniProtKB-ARBA"/>
</dbReference>
<dbReference type="Ensembl" id="ENSSTUT00000001917.1">
    <property type="protein sequence ID" value="ENSSTUP00000001786.1"/>
    <property type="gene ID" value="ENSSTUG00000000853.1"/>
</dbReference>
<evidence type="ECO:0000256" key="4">
    <source>
        <dbReference type="ARBA" id="ARBA00011233"/>
    </source>
</evidence>
<reference evidence="12" key="1">
    <citation type="submission" date="2025-08" db="UniProtKB">
        <authorList>
            <consortium name="Ensembl"/>
        </authorList>
    </citation>
    <scope>IDENTIFICATION</scope>
</reference>
<keyword evidence="7" id="KW-0430">Lectin</keyword>
<evidence type="ECO:0000256" key="2">
    <source>
        <dbReference type="ARBA" id="ARBA00004613"/>
    </source>
</evidence>
<dbReference type="Proteomes" id="UP000472277">
    <property type="component" value="Chromosome 5"/>
</dbReference>
<dbReference type="GO" id="GO:0001868">
    <property type="term" value="P:regulation of complement activation, lectin pathway"/>
    <property type="evidence" value="ECO:0007669"/>
    <property type="project" value="UniProtKB-ARBA"/>
</dbReference>
<dbReference type="Pfam" id="PF22633">
    <property type="entry name" value="F5_F8_type_C_2"/>
    <property type="match status" value="2"/>
</dbReference>
<accession>A0A673W0M5</accession>
<keyword evidence="10" id="KW-0732">Signal</keyword>
<keyword evidence="5" id="KW-0964">Secreted</keyword>
<dbReference type="InterPro" id="IPR008979">
    <property type="entry name" value="Galactose-bd-like_sf"/>
</dbReference>
<keyword evidence="13" id="KW-1185">Reference proteome</keyword>
<evidence type="ECO:0000256" key="9">
    <source>
        <dbReference type="ARBA" id="ARBA00023157"/>
    </source>
</evidence>
<dbReference type="SUPFAM" id="SSF49785">
    <property type="entry name" value="Galactose-binding domain-like"/>
    <property type="match status" value="2"/>
</dbReference>
<comment type="similarity">
    <text evidence="3">Belongs to the fucolectin family.</text>
</comment>
<dbReference type="GeneTree" id="ENSGT01060000248575"/>
<dbReference type="PANTHER" id="PTHR45713">
    <property type="entry name" value="FTP DOMAIN-CONTAINING PROTEIN"/>
    <property type="match status" value="1"/>
</dbReference>
<feature type="signal peptide" evidence="10">
    <location>
        <begin position="1"/>
        <end position="16"/>
    </location>
</feature>
<dbReference type="AlphaFoldDB" id="A0A673W0M5"/>
<keyword evidence="9" id="KW-1015">Disulfide bond</keyword>
<proteinExistence type="inferred from homology"/>
<dbReference type="GO" id="GO:0046872">
    <property type="term" value="F:metal ion binding"/>
    <property type="evidence" value="ECO:0007669"/>
    <property type="project" value="UniProtKB-KW"/>
</dbReference>
<evidence type="ECO:0000259" key="11">
    <source>
        <dbReference type="SMART" id="SM00607"/>
    </source>
</evidence>
<dbReference type="OMA" id="CASITIV"/>
<keyword evidence="8" id="KW-0106">Calcium</keyword>
<feature type="domain" description="Fucolectin tachylectin-4 pentraxin-1" evidence="11">
    <location>
        <begin position="161"/>
        <end position="303"/>
    </location>
</feature>
<feature type="chain" id="PRO_5025550865" description="Fucolectin tachylectin-4 pentraxin-1 domain-containing protein" evidence="10">
    <location>
        <begin position="17"/>
        <end position="337"/>
    </location>
</feature>
<evidence type="ECO:0000313" key="13">
    <source>
        <dbReference type="Proteomes" id="UP000472277"/>
    </source>
</evidence>
<dbReference type="InterPro" id="IPR051941">
    <property type="entry name" value="BG_Antigen-Binding_Lectin"/>
</dbReference>
<feature type="domain" description="Fucolectin tachylectin-4 pentraxin-1" evidence="11">
    <location>
        <begin position="17"/>
        <end position="160"/>
    </location>
</feature>
<evidence type="ECO:0000256" key="10">
    <source>
        <dbReference type="SAM" id="SignalP"/>
    </source>
</evidence>
<evidence type="ECO:0000256" key="8">
    <source>
        <dbReference type="ARBA" id="ARBA00022837"/>
    </source>
</evidence>
<evidence type="ECO:0000256" key="5">
    <source>
        <dbReference type="ARBA" id="ARBA00022525"/>
    </source>
</evidence>
<evidence type="ECO:0000256" key="6">
    <source>
        <dbReference type="ARBA" id="ARBA00022723"/>
    </source>
</evidence>
<organism evidence="12 13">
    <name type="scientific">Salmo trutta</name>
    <name type="common">Brown trout</name>
    <dbReference type="NCBI Taxonomy" id="8032"/>
    <lineage>
        <taxon>Eukaryota</taxon>
        <taxon>Metazoa</taxon>
        <taxon>Chordata</taxon>
        <taxon>Craniata</taxon>
        <taxon>Vertebrata</taxon>
        <taxon>Euteleostomi</taxon>
        <taxon>Actinopterygii</taxon>
        <taxon>Neopterygii</taxon>
        <taxon>Teleostei</taxon>
        <taxon>Protacanthopterygii</taxon>
        <taxon>Salmoniformes</taxon>
        <taxon>Salmonidae</taxon>
        <taxon>Salmoninae</taxon>
        <taxon>Salmo</taxon>
    </lineage>
</organism>
<dbReference type="InParanoid" id="A0A673W0M5"/>
<comment type="subcellular location">
    <subcellularLocation>
        <location evidence="2">Secreted</location>
    </subcellularLocation>
</comment>